<dbReference type="CDD" id="cd00140">
    <property type="entry name" value="beta_clamp"/>
    <property type="match status" value="1"/>
</dbReference>
<dbReference type="AlphaFoldDB" id="A0A2M6K9E1"/>
<evidence type="ECO:0000256" key="1">
    <source>
        <dbReference type="ARBA" id="ARBA00004496"/>
    </source>
</evidence>
<dbReference type="NCBIfam" id="TIGR00663">
    <property type="entry name" value="dnan"/>
    <property type="match status" value="1"/>
</dbReference>
<feature type="domain" description="DNA polymerase III beta sliding clamp C-terminal" evidence="12">
    <location>
        <begin position="255"/>
        <end position="376"/>
    </location>
</feature>
<keyword evidence="5 9" id="KW-0548">Nucleotidyltransferase</keyword>
<keyword evidence="4 9" id="KW-0808">Transferase</keyword>
<evidence type="ECO:0000259" key="12">
    <source>
        <dbReference type="Pfam" id="PF02768"/>
    </source>
</evidence>
<dbReference type="PIRSF" id="PIRSF000804">
    <property type="entry name" value="DNA_pol_III_b"/>
    <property type="match status" value="1"/>
</dbReference>
<evidence type="ECO:0000256" key="5">
    <source>
        <dbReference type="ARBA" id="ARBA00022695"/>
    </source>
</evidence>
<evidence type="ECO:0000256" key="4">
    <source>
        <dbReference type="ARBA" id="ARBA00022679"/>
    </source>
</evidence>
<keyword evidence="8" id="KW-0238">DNA-binding</keyword>
<evidence type="ECO:0000256" key="3">
    <source>
        <dbReference type="ARBA" id="ARBA00022490"/>
    </source>
</evidence>
<organism evidence="13 14">
    <name type="scientific">Candidatus Falkowbacteria bacterium CG11_big_fil_rev_8_21_14_0_20_39_10</name>
    <dbReference type="NCBI Taxonomy" id="1974570"/>
    <lineage>
        <taxon>Bacteria</taxon>
        <taxon>Candidatus Falkowiibacteriota</taxon>
    </lineage>
</organism>
<gene>
    <name evidence="13" type="primary">dnaN</name>
    <name evidence="13" type="ORF">COV49_01835</name>
</gene>
<feature type="domain" description="DNA polymerase III beta sliding clamp central" evidence="11">
    <location>
        <begin position="131"/>
        <end position="253"/>
    </location>
</feature>
<dbReference type="GO" id="GO:0005737">
    <property type="term" value="C:cytoplasm"/>
    <property type="evidence" value="ECO:0007669"/>
    <property type="project" value="UniProtKB-SubCell"/>
</dbReference>
<reference evidence="13 14" key="1">
    <citation type="submission" date="2017-09" db="EMBL/GenBank/DDBJ databases">
        <title>Depth-based differentiation of microbial function through sediment-hosted aquifers and enrichment of novel symbionts in the deep terrestrial subsurface.</title>
        <authorList>
            <person name="Probst A.J."/>
            <person name="Ladd B."/>
            <person name="Jarett J.K."/>
            <person name="Geller-Mcgrath D.E."/>
            <person name="Sieber C.M."/>
            <person name="Emerson J.B."/>
            <person name="Anantharaman K."/>
            <person name="Thomas B.C."/>
            <person name="Malmstrom R."/>
            <person name="Stieglmeier M."/>
            <person name="Klingl A."/>
            <person name="Woyke T."/>
            <person name="Ryan C.M."/>
            <person name="Banfield J.F."/>
        </authorList>
    </citation>
    <scope>NUCLEOTIDE SEQUENCE [LARGE SCALE GENOMIC DNA]</scope>
    <source>
        <strain evidence="13">CG11_big_fil_rev_8_21_14_0_20_39_10</strain>
    </source>
</reference>
<evidence type="ECO:0000256" key="2">
    <source>
        <dbReference type="ARBA" id="ARBA00010752"/>
    </source>
</evidence>
<keyword evidence="3 9" id="KW-0963">Cytoplasm</keyword>
<evidence type="ECO:0000313" key="14">
    <source>
        <dbReference type="Proteomes" id="UP000230869"/>
    </source>
</evidence>
<dbReference type="InterPro" id="IPR022637">
    <property type="entry name" value="DNA_polIII_beta_cen"/>
</dbReference>
<evidence type="ECO:0000256" key="6">
    <source>
        <dbReference type="ARBA" id="ARBA00022705"/>
    </source>
</evidence>
<comment type="subcellular location">
    <subcellularLocation>
        <location evidence="1 9">Cytoplasm</location>
    </subcellularLocation>
</comment>
<dbReference type="GO" id="GO:0008408">
    <property type="term" value="F:3'-5' exonuclease activity"/>
    <property type="evidence" value="ECO:0007669"/>
    <property type="project" value="InterPro"/>
</dbReference>
<dbReference type="GO" id="GO:0009360">
    <property type="term" value="C:DNA polymerase III complex"/>
    <property type="evidence" value="ECO:0007669"/>
    <property type="project" value="InterPro"/>
</dbReference>
<dbReference type="SMART" id="SM00480">
    <property type="entry name" value="POL3Bc"/>
    <property type="match status" value="1"/>
</dbReference>
<dbReference type="InterPro" id="IPR022634">
    <property type="entry name" value="DNA_polIII_beta_N"/>
</dbReference>
<comment type="function">
    <text evidence="9">Confers DNA tethering and processivity to DNA polymerases and other proteins. Acts as a clamp, forming a ring around DNA (a reaction catalyzed by the clamp-loading complex) which diffuses in an ATP-independent manner freely and bidirectionally along dsDNA. Initially characterized for its ability to contact the catalytic subunit of DNA polymerase III (Pol III), a complex, multichain enzyme responsible for most of the replicative synthesis in bacteria; Pol III exhibits 3'-5' exonuclease proofreading activity. The beta chain is required for initiation of replication as well as for processivity of DNA replication.</text>
</comment>
<dbReference type="Pfam" id="PF02768">
    <property type="entry name" value="DNA_pol3_beta_3"/>
    <property type="match status" value="1"/>
</dbReference>
<dbReference type="InterPro" id="IPR022635">
    <property type="entry name" value="DNA_polIII_beta_C"/>
</dbReference>
<comment type="caution">
    <text evidence="13">The sequence shown here is derived from an EMBL/GenBank/DDBJ whole genome shotgun (WGS) entry which is preliminary data.</text>
</comment>
<dbReference type="PANTHER" id="PTHR30478">
    <property type="entry name" value="DNA POLYMERASE III SUBUNIT BETA"/>
    <property type="match status" value="1"/>
</dbReference>
<comment type="similarity">
    <text evidence="2 9">Belongs to the beta sliding clamp family.</text>
</comment>
<evidence type="ECO:0000259" key="11">
    <source>
        <dbReference type="Pfam" id="PF02767"/>
    </source>
</evidence>
<dbReference type="GO" id="GO:0003677">
    <property type="term" value="F:DNA binding"/>
    <property type="evidence" value="ECO:0007669"/>
    <property type="project" value="UniProtKB-UniRule"/>
</dbReference>
<evidence type="ECO:0000313" key="13">
    <source>
        <dbReference type="EMBL" id="PIR13539.1"/>
    </source>
</evidence>
<dbReference type="PANTHER" id="PTHR30478:SF0">
    <property type="entry name" value="BETA SLIDING CLAMP"/>
    <property type="match status" value="1"/>
</dbReference>
<proteinExistence type="inferred from homology"/>
<dbReference type="Gene3D" id="3.10.150.10">
    <property type="entry name" value="DNA Polymerase III, subunit A, domain 2"/>
    <property type="match status" value="1"/>
</dbReference>
<name>A0A2M6K9E1_9BACT</name>
<dbReference type="SUPFAM" id="SSF55979">
    <property type="entry name" value="DNA clamp"/>
    <property type="match status" value="3"/>
</dbReference>
<accession>A0A2M6K9E1</accession>
<dbReference type="InterPro" id="IPR001001">
    <property type="entry name" value="DNA_polIII_beta"/>
</dbReference>
<dbReference type="Pfam" id="PF00712">
    <property type="entry name" value="DNA_pol3_beta"/>
    <property type="match status" value="1"/>
</dbReference>
<keyword evidence="7 9" id="KW-0239">DNA-directed DNA polymerase</keyword>
<dbReference type="Proteomes" id="UP000230869">
    <property type="component" value="Unassembled WGS sequence"/>
</dbReference>
<evidence type="ECO:0000256" key="7">
    <source>
        <dbReference type="ARBA" id="ARBA00022932"/>
    </source>
</evidence>
<evidence type="ECO:0000259" key="10">
    <source>
        <dbReference type="Pfam" id="PF00712"/>
    </source>
</evidence>
<evidence type="ECO:0000256" key="9">
    <source>
        <dbReference type="PIRNR" id="PIRNR000804"/>
    </source>
</evidence>
<dbReference type="Pfam" id="PF02767">
    <property type="entry name" value="DNA_pol3_beta_2"/>
    <property type="match status" value="1"/>
</dbReference>
<feature type="domain" description="DNA polymerase III beta sliding clamp N-terminal" evidence="10">
    <location>
        <begin position="1"/>
        <end position="118"/>
    </location>
</feature>
<dbReference type="GO" id="GO:0003887">
    <property type="term" value="F:DNA-directed DNA polymerase activity"/>
    <property type="evidence" value="ECO:0007669"/>
    <property type="project" value="UniProtKB-UniRule"/>
</dbReference>
<dbReference type="Gene3D" id="3.70.10.10">
    <property type="match status" value="1"/>
</dbReference>
<evidence type="ECO:0000256" key="8">
    <source>
        <dbReference type="ARBA" id="ARBA00023125"/>
    </source>
</evidence>
<dbReference type="GO" id="GO:0006271">
    <property type="term" value="P:DNA strand elongation involved in DNA replication"/>
    <property type="evidence" value="ECO:0007669"/>
    <property type="project" value="TreeGrafter"/>
</dbReference>
<dbReference type="EMBL" id="PCWW01000031">
    <property type="protein sequence ID" value="PIR13539.1"/>
    <property type="molecule type" value="Genomic_DNA"/>
</dbReference>
<dbReference type="InterPro" id="IPR046938">
    <property type="entry name" value="DNA_clamp_sf"/>
</dbReference>
<comment type="subunit">
    <text evidence="9">Forms a ring-shaped head-to-tail homodimer around DNA.</text>
</comment>
<keyword evidence="6 9" id="KW-0235">DNA replication</keyword>
<protein>
    <recommendedName>
        <fullName evidence="9">Beta sliding clamp</fullName>
    </recommendedName>
</protein>
<sequence>MKFSTLQENLKHGLFVVGHIAGKNINLPILNNIMIEARKEKIKLVATNLEIGVVHNLRGKTEEEGAFTVDSKIITDYINLVPNKKVEITLKTTDLDIKCENYKTKIKGQSAEEYPLIPQVDKNNFYSAKINEFKKALAQVVFAVSTSESRMELSGVFFGFNNGHLTLVATDSYRLAEKSVVIKSNNKEKNSQSIIIPARTLQELIRILSGFKDGVDTGAGAEEIKFYVSDNQILFEIDSTELVSRLIEGQYPDYKQIIPSSPRTTITINRQELVRAVKASALFSKTGINDVNLDFPQGKNQVIVSSASGQTGESITTIEASAKGDDNSMIVNYSYLLDGLNNIETENVKIEVIDNNTPCILRPEKGDDYLYIIMPIKQ</sequence>